<dbReference type="PANTHER" id="PTHR24251">
    <property type="entry name" value="OVOCHYMASE-RELATED"/>
    <property type="match status" value="1"/>
</dbReference>
<feature type="domain" description="CUB" evidence="5">
    <location>
        <begin position="177"/>
        <end position="293"/>
    </location>
</feature>
<keyword evidence="4" id="KW-0732">Signal</keyword>
<keyword evidence="2" id="KW-1015">Disulfide bond</keyword>
<proteinExistence type="predicted"/>
<reference evidence="6 7" key="1">
    <citation type="submission" date="2022-05" db="EMBL/GenBank/DDBJ databases">
        <authorList>
            <consortium name="Genoscope - CEA"/>
            <person name="William W."/>
        </authorList>
    </citation>
    <scope>NUCLEOTIDE SEQUENCE [LARGE SCALE GENOMIC DNA]</scope>
</reference>
<comment type="caution">
    <text evidence="3">Lacks conserved residue(s) required for the propagation of feature annotation.</text>
</comment>
<dbReference type="PROSITE" id="PS01180">
    <property type="entry name" value="CUB"/>
    <property type="match status" value="1"/>
</dbReference>
<evidence type="ECO:0000259" key="5">
    <source>
        <dbReference type="PROSITE" id="PS01180"/>
    </source>
</evidence>
<name>A0ABN8PUB1_9CNID</name>
<dbReference type="EMBL" id="CALNXK010000090">
    <property type="protein sequence ID" value="CAH3151069.1"/>
    <property type="molecule type" value="Genomic_DNA"/>
</dbReference>
<gene>
    <name evidence="6" type="ORF">PLOB_00048405</name>
</gene>
<evidence type="ECO:0000313" key="7">
    <source>
        <dbReference type="Proteomes" id="UP001159405"/>
    </source>
</evidence>
<dbReference type="Gene3D" id="2.60.120.290">
    <property type="entry name" value="Spermadhesin, CUB domain"/>
    <property type="match status" value="1"/>
</dbReference>
<dbReference type="Pfam" id="PF00431">
    <property type="entry name" value="CUB"/>
    <property type="match status" value="1"/>
</dbReference>
<dbReference type="SMART" id="SM00042">
    <property type="entry name" value="CUB"/>
    <property type="match status" value="1"/>
</dbReference>
<dbReference type="CDD" id="cd00041">
    <property type="entry name" value="CUB"/>
    <property type="match status" value="1"/>
</dbReference>
<dbReference type="InterPro" id="IPR000859">
    <property type="entry name" value="CUB_dom"/>
</dbReference>
<comment type="caution">
    <text evidence="6">The sequence shown here is derived from an EMBL/GenBank/DDBJ whole genome shotgun (WGS) entry which is preliminary data.</text>
</comment>
<feature type="signal peptide" evidence="4">
    <location>
        <begin position="1"/>
        <end position="18"/>
    </location>
</feature>
<evidence type="ECO:0000256" key="3">
    <source>
        <dbReference type="PROSITE-ProRule" id="PRU00059"/>
    </source>
</evidence>
<sequence>MMYLSFFLLNFVSCFVNGVTNSSVSSINRDPCSYCNVQLTCQCTDLGKAVDSLKVKVEKFTGLNNSTLGGCGAIKSVEAKVESLIKQNNKTSGVGDAVKTLEAKVESLFALTNKTFGISDVVKSLEAKVESLTGLNNKTSGVSDAVKSLEAKVESLFGLINRTFIPQTVQKPTASACPNMAILTGTSGIITSPSYPGNYGNNHNCTWKIMASTGNRVKLVIQDMDIESGTNCPYDYIQIQNAVIYGSGGLPGRLCGSLTSNSTFSSYHETLIVCFVTDGSLTARGFKARYTVIPVSDRWQKLSRSPVCFGAKGDKFGNFSAPAGRLAAIKLVYLYGYVSCRTLVTSYWSYWGCGDNPTNGKNTQVNVVITNSSNHILLPPDQFIGDANNKWYKIPGYNSLSPELVLSVFGGSVRLLSSQVLRLWYGEDLANLSEGDNGGTVCADVYSIFI</sequence>
<keyword evidence="7" id="KW-1185">Reference proteome</keyword>
<evidence type="ECO:0000256" key="4">
    <source>
        <dbReference type="SAM" id="SignalP"/>
    </source>
</evidence>
<accession>A0ABN8PUB1</accession>
<evidence type="ECO:0000256" key="1">
    <source>
        <dbReference type="ARBA" id="ARBA00022737"/>
    </source>
</evidence>
<organism evidence="6 7">
    <name type="scientific">Porites lobata</name>
    <dbReference type="NCBI Taxonomy" id="104759"/>
    <lineage>
        <taxon>Eukaryota</taxon>
        <taxon>Metazoa</taxon>
        <taxon>Cnidaria</taxon>
        <taxon>Anthozoa</taxon>
        <taxon>Hexacorallia</taxon>
        <taxon>Scleractinia</taxon>
        <taxon>Fungiina</taxon>
        <taxon>Poritidae</taxon>
        <taxon>Porites</taxon>
    </lineage>
</organism>
<dbReference type="Proteomes" id="UP001159405">
    <property type="component" value="Unassembled WGS sequence"/>
</dbReference>
<dbReference type="InterPro" id="IPR035914">
    <property type="entry name" value="Sperma_CUB_dom_sf"/>
</dbReference>
<keyword evidence="1" id="KW-0677">Repeat</keyword>
<evidence type="ECO:0000256" key="2">
    <source>
        <dbReference type="ARBA" id="ARBA00023157"/>
    </source>
</evidence>
<dbReference type="SUPFAM" id="SSF49854">
    <property type="entry name" value="Spermadhesin, CUB domain"/>
    <property type="match status" value="1"/>
</dbReference>
<protein>
    <recommendedName>
        <fullName evidence="5">CUB domain-containing protein</fullName>
    </recommendedName>
</protein>
<evidence type="ECO:0000313" key="6">
    <source>
        <dbReference type="EMBL" id="CAH3151069.1"/>
    </source>
</evidence>
<feature type="chain" id="PRO_5046731283" description="CUB domain-containing protein" evidence="4">
    <location>
        <begin position="19"/>
        <end position="450"/>
    </location>
</feature>